<evidence type="ECO:0000313" key="1">
    <source>
        <dbReference type="EnsemblFungi" id="FOXG_08596P0"/>
    </source>
</evidence>
<evidence type="ECO:0000313" key="2">
    <source>
        <dbReference type="Proteomes" id="UP000002489"/>
    </source>
</evidence>
<reference evidence="2" key="1">
    <citation type="journal article" date="2012" name="Mol. Plant Microbe Interact.">
        <title>A highly conserved effector in Fusarium oxysporum is required for full virulence on Arabidopsis.</title>
        <authorList>
            <person name="Thatcher L.F."/>
            <person name="Gardiner D.M."/>
            <person name="Kazan K."/>
            <person name="Manners J."/>
        </authorList>
    </citation>
    <scope>NUCLEOTIDE SEQUENCE [LARGE SCALE GENOMIC DNA]</scope>
    <source>
        <strain evidence="2">Fo5176</strain>
    </source>
</reference>
<dbReference type="Proteomes" id="UP000002489">
    <property type="component" value="Unassembled WGS sequence"/>
</dbReference>
<dbReference type="AlphaFoldDB" id="A0A0D2XX80"/>
<name>A0A0D2XX80_FUSOF</name>
<organism evidence="1 2">
    <name type="scientific">Fusarium oxysporum (strain Fo5176)</name>
    <name type="common">Fusarium vascular wilt</name>
    <dbReference type="NCBI Taxonomy" id="660025"/>
    <lineage>
        <taxon>Eukaryota</taxon>
        <taxon>Fungi</taxon>
        <taxon>Dikarya</taxon>
        <taxon>Ascomycota</taxon>
        <taxon>Pezizomycotina</taxon>
        <taxon>Sordariomycetes</taxon>
        <taxon>Hypocreomycetidae</taxon>
        <taxon>Hypocreales</taxon>
        <taxon>Nectriaceae</taxon>
        <taxon>Fusarium</taxon>
        <taxon>Fusarium oxysporum species complex</taxon>
    </lineage>
</organism>
<proteinExistence type="predicted"/>
<sequence length="359" mass="39247">MLSSAGSLLMRRDNMPKPDLGYELQQLPDWSRFVFLANFILFLPVFVLINYTFEKVFPVLAIVEDEKPPAYEPLPVEPLANDDMPKPASTSSVPVAGQGRPVTSSFRATWRLLRSTGGFRAIFRGLPCFLAQAVVTALINGITYTVIPYSFVLSNLIGSLVCVQLSTAWVHIVITPPSPLKFWSRLPPFKTTFAATWRPTLIFWAASQIVNLGTFGVLYLFGGDQTTEIPQLQGLGSVFGILLVAVLLQVAIQIPAYVVLVRVQASLLPADADTIIPFDRSFNGRIEPVVVGGLGYATVRDAWSSFSKSAWRRIVMLSVKIVAVTFAALCVIFAVIIPQVILLAAMGTDNGDGNQDIKL</sequence>
<protein>
    <submittedName>
        <fullName evidence="1">Uncharacterized protein</fullName>
    </submittedName>
</protein>
<dbReference type="VEuPathDB" id="FungiDB:FOXG_08596"/>
<dbReference type="STRING" id="426428.A0A0D2XX80"/>
<dbReference type="EnsemblFungi" id="FOXG_08596T0">
    <property type="protein sequence ID" value="FOXG_08596P0"/>
    <property type="gene ID" value="FOXG_08596"/>
</dbReference>
<gene>
    <name evidence="1" type="primary">28950229</name>
</gene>
<accession>A0A0D2XX80</accession>
<reference evidence="1" key="2">
    <citation type="submission" date="2025-08" db="UniProtKB">
        <authorList>
            <consortium name="EnsemblFungi"/>
        </authorList>
    </citation>
    <scope>IDENTIFICATION</scope>
    <source>
        <strain evidence="1">4287 / CBS 123668 / FGSC 9935 / NRRL 34936</strain>
    </source>
</reference>